<evidence type="ECO:0000259" key="1">
    <source>
        <dbReference type="Pfam" id="PF00675"/>
    </source>
</evidence>
<dbReference type="GO" id="GO:0046872">
    <property type="term" value="F:metal ion binding"/>
    <property type="evidence" value="ECO:0007669"/>
    <property type="project" value="InterPro"/>
</dbReference>
<comment type="caution">
    <text evidence="3">The sequence shown here is derived from an EMBL/GenBank/DDBJ whole genome shotgun (WGS) entry which is preliminary data.</text>
</comment>
<dbReference type="Proteomes" id="UP000753219">
    <property type="component" value="Unassembled WGS sequence"/>
</dbReference>
<dbReference type="PANTHER" id="PTHR11851">
    <property type="entry name" value="METALLOPROTEASE"/>
    <property type="match status" value="1"/>
</dbReference>
<dbReference type="NCBIfam" id="NF047421">
    <property type="entry name" value="YfmH_fam"/>
    <property type="match status" value="1"/>
</dbReference>
<dbReference type="InterPro" id="IPR050361">
    <property type="entry name" value="MPP/UQCRC_Complex"/>
</dbReference>
<sequence>MEKHINEKYQESYYSETLSNGLHVVLWKKEDYAKSLFMMSTPLGAMDLEQVDEAGKHYCYHAGIAHFLEHKMFEMGEQDVMELFSRMGANVNAFTSYNETAYYFSTSNDIKKPLELLMNFIQTLQISKESVEKEKGIIVQELNMYQQMPDNRLLMETFSSLFQNHPLKYDIGGDAESVCTTTLEELQQCYCRNYHPSNMVLFGIGDFDVEAVMQLIRENQDKKEFSNQPRLYRKEVVEPHEVARKEYRFAMDISIKKQAIAYKLTGLKDSSMRNRMEWCFKIMLDAYFSSLNPEFQAWIDGGIINDYIGSEVDFGEDHGLIMFYGESNDEMRFKDIVAKTWKRMQQEAVDKEMVERLKRRYFGQSLRSLNSFDDIAITYIRNYFEGLDMFDALECIDHICEEDFEQAREILKNADMAYVVIEPENS</sequence>
<dbReference type="AlphaFoldDB" id="A0A942WGD7"/>
<dbReference type="InterPro" id="IPR011249">
    <property type="entry name" value="Metalloenz_LuxS/M16"/>
</dbReference>
<evidence type="ECO:0000313" key="4">
    <source>
        <dbReference type="Proteomes" id="UP000753219"/>
    </source>
</evidence>
<gene>
    <name evidence="3" type="ORF">KHZ85_04925</name>
</gene>
<proteinExistence type="predicted"/>
<name>A0A942WGD7_9FIRM</name>
<feature type="domain" description="Peptidase M16 C-terminal" evidence="2">
    <location>
        <begin position="182"/>
        <end position="360"/>
    </location>
</feature>
<dbReference type="RefSeq" id="WP_278640054.1">
    <property type="nucleotide sequence ID" value="NZ_JAGZMZ010000009.1"/>
</dbReference>
<feature type="domain" description="Peptidase M16 N-terminal" evidence="1">
    <location>
        <begin position="61"/>
        <end position="172"/>
    </location>
</feature>
<dbReference type="Gene3D" id="3.30.830.10">
    <property type="entry name" value="Metalloenzyme, LuxS/M16 peptidase-like"/>
    <property type="match status" value="2"/>
</dbReference>
<organism evidence="3 4">
    <name type="scientific">Amedibacillus dolichus</name>
    <dbReference type="NCBI Taxonomy" id="31971"/>
    <lineage>
        <taxon>Bacteria</taxon>
        <taxon>Bacillati</taxon>
        <taxon>Bacillota</taxon>
        <taxon>Erysipelotrichia</taxon>
        <taxon>Erysipelotrichales</taxon>
        <taxon>Erysipelotrichaceae</taxon>
        <taxon>Amedibacillus</taxon>
    </lineage>
</organism>
<dbReference type="InterPro" id="IPR007863">
    <property type="entry name" value="Peptidase_M16_C"/>
</dbReference>
<protein>
    <submittedName>
        <fullName evidence="3">Insulinase family protein</fullName>
    </submittedName>
</protein>
<evidence type="ECO:0000259" key="2">
    <source>
        <dbReference type="Pfam" id="PF05193"/>
    </source>
</evidence>
<dbReference type="InterPro" id="IPR011765">
    <property type="entry name" value="Pept_M16_N"/>
</dbReference>
<accession>A0A942WGD7</accession>
<dbReference type="Pfam" id="PF00675">
    <property type="entry name" value="Peptidase_M16"/>
    <property type="match status" value="1"/>
</dbReference>
<dbReference type="EMBL" id="JAGZMZ010000009">
    <property type="protein sequence ID" value="MBS4884091.1"/>
    <property type="molecule type" value="Genomic_DNA"/>
</dbReference>
<dbReference type="Pfam" id="PF05193">
    <property type="entry name" value="Peptidase_M16_C"/>
    <property type="match status" value="1"/>
</dbReference>
<dbReference type="SUPFAM" id="SSF63411">
    <property type="entry name" value="LuxS/MPP-like metallohydrolase"/>
    <property type="match status" value="2"/>
</dbReference>
<reference evidence="3" key="1">
    <citation type="submission" date="2021-02" db="EMBL/GenBank/DDBJ databases">
        <title>Infant gut strain persistence is associated with maternal origin, phylogeny, and functional potential including surface adhesion and iron acquisition.</title>
        <authorList>
            <person name="Lou Y.C."/>
        </authorList>
    </citation>
    <scope>NUCLEOTIDE SEQUENCE</scope>
    <source>
        <strain evidence="3">L3_108_103G1_dasL3_108_103G1_concoct_2</strain>
    </source>
</reference>
<dbReference type="PANTHER" id="PTHR11851:SF134">
    <property type="entry name" value="ZINC-DEPENDENT PROTEASE"/>
    <property type="match status" value="1"/>
</dbReference>
<evidence type="ECO:0000313" key="3">
    <source>
        <dbReference type="EMBL" id="MBS4884091.1"/>
    </source>
</evidence>